<feature type="transmembrane region" description="Helical" evidence="10">
    <location>
        <begin position="6"/>
        <end position="23"/>
    </location>
</feature>
<reference evidence="11" key="1">
    <citation type="journal article" date="2021" name="PeerJ">
        <title>Extensive microbial diversity within the chicken gut microbiome revealed by metagenomics and culture.</title>
        <authorList>
            <person name="Gilroy R."/>
            <person name="Ravi A."/>
            <person name="Getino M."/>
            <person name="Pursley I."/>
            <person name="Horton D.L."/>
            <person name="Alikhan N.F."/>
            <person name="Baker D."/>
            <person name="Gharbi K."/>
            <person name="Hall N."/>
            <person name="Watson M."/>
            <person name="Adriaenssens E.M."/>
            <person name="Foster-Nyarko E."/>
            <person name="Jarju S."/>
            <person name="Secka A."/>
            <person name="Antonio M."/>
            <person name="Oren A."/>
            <person name="Chaudhuri R.R."/>
            <person name="La Ragione R."/>
            <person name="Hildebrand F."/>
            <person name="Pallen M.J."/>
        </authorList>
    </citation>
    <scope>NUCLEOTIDE SEQUENCE</scope>
    <source>
        <strain evidence="11">USAMLcec3-2134</strain>
    </source>
</reference>
<feature type="transmembrane region" description="Helical" evidence="10">
    <location>
        <begin position="309"/>
        <end position="326"/>
    </location>
</feature>
<evidence type="ECO:0000256" key="3">
    <source>
        <dbReference type="ARBA" id="ARBA00022475"/>
    </source>
</evidence>
<evidence type="ECO:0000313" key="11">
    <source>
        <dbReference type="EMBL" id="HJB91709.1"/>
    </source>
</evidence>
<dbReference type="InterPro" id="IPR024194">
    <property type="entry name" value="Ac/AlaTfrase_AlgI/DltB"/>
</dbReference>
<comment type="similarity">
    <text evidence="2 9">Belongs to the membrane-bound acyltransferase family.</text>
</comment>
<dbReference type="Pfam" id="PF03062">
    <property type="entry name" value="MBOAT"/>
    <property type="match status" value="1"/>
</dbReference>
<name>A0A9D2MSD9_9FIRM</name>
<comment type="caution">
    <text evidence="11">The sequence shown here is derived from an EMBL/GenBank/DDBJ whole genome shotgun (WGS) entry which is preliminary data.</text>
</comment>
<protein>
    <submittedName>
        <fullName evidence="11">MBOAT family protein</fullName>
    </submittedName>
</protein>
<feature type="transmembrane region" description="Helical" evidence="10">
    <location>
        <begin position="361"/>
        <end position="384"/>
    </location>
</feature>
<evidence type="ECO:0000313" key="12">
    <source>
        <dbReference type="Proteomes" id="UP000886883"/>
    </source>
</evidence>
<feature type="transmembrane region" description="Helical" evidence="10">
    <location>
        <begin position="422"/>
        <end position="442"/>
    </location>
</feature>
<dbReference type="GO" id="GO:0005886">
    <property type="term" value="C:plasma membrane"/>
    <property type="evidence" value="ECO:0007669"/>
    <property type="project" value="UniProtKB-SubCell"/>
</dbReference>
<keyword evidence="3 9" id="KW-1003">Cell membrane</keyword>
<dbReference type="InterPro" id="IPR051085">
    <property type="entry name" value="MB_O-acyltransferase"/>
</dbReference>
<dbReference type="Proteomes" id="UP000886883">
    <property type="component" value="Unassembled WGS sequence"/>
</dbReference>
<evidence type="ECO:0000256" key="8">
    <source>
        <dbReference type="ARBA" id="ARBA00023315"/>
    </source>
</evidence>
<dbReference type="PIRSF" id="PIRSF016636">
    <property type="entry name" value="AlgI_DltB"/>
    <property type="match status" value="1"/>
</dbReference>
<gene>
    <name evidence="11" type="ORF">H9763_09650</name>
</gene>
<dbReference type="InterPro" id="IPR028362">
    <property type="entry name" value="AlgI"/>
</dbReference>
<dbReference type="AlphaFoldDB" id="A0A9D2MSD9"/>
<evidence type="ECO:0000256" key="4">
    <source>
        <dbReference type="ARBA" id="ARBA00022679"/>
    </source>
</evidence>
<feature type="transmembrane region" description="Helical" evidence="10">
    <location>
        <begin position="81"/>
        <end position="98"/>
    </location>
</feature>
<dbReference type="PIRSF" id="PIRSF500217">
    <property type="entry name" value="AlgI"/>
    <property type="match status" value="1"/>
</dbReference>
<feature type="transmembrane region" description="Helical" evidence="10">
    <location>
        <begin position="30"/>
        <end position="46"/>
    </location>
</feature>
<feature type="transmembrane region" description="Helical" evidence="10">
    <location>
        <begin position="462"/>
        <end position="484"/>
    </location>
</feature>
<organism evidence="11 12">
    <name type="scientific">Candidatus Eisenbergiella merdigallinarum</name>
    <dbReference type="NCBI Taxonomy" id="2838552"/>
    <lineage>
        <taxon>Bacteria</taxon>
        <taxon>Bacillati</taxon>
        <taxon>Bacillota</taxon>
        <taxon>Clostridia</taxon>
        <taxon>Lachnospirales</taxon>
        <taxon>Lachnospiraceae</taxon>
        <taxon>Eisenbergiella</taxon>
    </lineage>
</organism>
<dbReference type="GO" id="GO:0042121">
    <property type="term" value="P:alginic acid biosynthetic process"/>
    <property type="evidence" value="ECO:0007669"/>
    <property type="project" value="InterPro"/>
</dbReference>
<evidence type="ECO:0000256" key="6">
    <source>
        <dbReference type="ARBA" id="ARBA00022989"/>
    </source>
</evidence>
<dbReference type="GO" id="GO:0016746">
    <property type="term" value="F:acyltransferase activity"/>
    <property type="evidence" value="ECO:0007669"/>
    <property type="project" value="UniProtKB-KW"/>
</dbReference>
<keyword evidence="8 9" id="KW-0012">Acyltransferase</keyword>
<dbReference type="PANTHER" id="PTHR13285:SF23">
    <property type="entry name" value="TEICHOIC ACID D-ALANYLTRANSFERASE"/>
    <property type="match status" value="1"/>
</dbReference>
<dbReference type="InterPro" id="IPR004299">
    <property type="entry name" value="MBOAT_fam"/>
</dbReference>
<feature type="transmembrane region" description="Helical" evidence="10">
    <location>
        <begin position="52"/>
        <end position="69"/>
    </location>
</feature>
<evidence type="ECO:0000256" key="5">
    <source>
        <dbReference type="ARBA" id="ARBA00022692"/>
    </source>
</evidence>
<accession>A0A9D2MSD9</accession>
<evidence type="ECO:0000256" key="2">
    <source>
        <dbReference type="ARBA" id="ARBA00010323"/>
    </source>
</evidence>
<evidence type="ECO:0000256" key="9">
    <source>
        <dbReference type="PIRNR" id="PIRNR016636"/>
    </source>
</evidence>
<keyword evidence="4 9" id="KW-0808">Transferase</keyword>
<keyword evidence="7 9" id="KW-0472">Membrane</keyword>
<proteinExistence type="inferred from homology"/>
<keyword evidence="6 10" id="KW-1133">Transmembrane helix</keyword>
<evidence type="ECO:0000256" key="10">
    <source>
        <dbReference type="SAM" id="Phobius"/>
    </source>
</evidence>
<evidence type="ECO:0000256" key="7">
    <source>
        <dbReference type="ARBA" id="ARBA00023136"/>
    </source>
</evidence>
<sequence length="486" mass="54524">MLFNSQLFIFIFLPIALAGWYFLNSRRRYGLAQGFLLGMSLWFYGWMNPSHLLILLASCFAGYGFCALLDRVKGAAGRRAVLAAGCFFHLGTLGYFKYSGFFLENINAALRTDFTLVSVILPVGISFYTFQQLAFLIDRWKGEEGPCSLLDYLTFMLYFPQILQGPILLGKELIPQLREEGRRRFDARRFSEGIRLFSMGLGKKVLLADSLAKPVNFGYENVASLDSPSAVLLAAGYLLELYFDFSGYCDMAMGLGKLFGIEVAQNFDSPFKSASIKEFWRRWHMTLGRFFTRYVYIPLGGSRRGKGRTILNTMIVFALSGLWHGAAWTFVFWGILHGIAVSFDSLGILRLPKKWMHQALTFVYACLAFVFFRASTIGEGFQVLRAMAVPKWNGFLFRMAEALDPSEFYVLTKAASMAAPALLPWIHLILLLLLFAVCAAVCASRNASAIAAGGVYSKKTAFLTAFVFVWSVLGMTGVSTYLYFDF</sequence>
<keyword evidence="5 10" id="KW-0812">Transmembrane</keyword>
<feature type="transmembrane region" description="Helical" evidence="10">
    <location>
        <begin position="110"/>
        <end position="130"/>
    </location>
</feature>
<reference evidence="11" key="2">
    <citation type="submission" date="2021-04" db="EMBL/GenBank/DDBJ databases">
        <authorList>
            <person name="Gilroy R."/>
        </authorList>
    </citation>
    <scope>NUCLEOTIDE SEQUENCE</scope>
    <source>
        <strain evidence="11">USAMLcec3-2134</strain>
    </source>
</reference>
<dbReference type="EMBL" id="DWXE01000039">
    <property type="protein sequence ID" value="HJB91709.1"/>
    <property type="molecule type" value="Genomic_DNA"/>
</dbReference>
<dbReference type="PANTHER" id="PTHR13285">
    <property type="entry name" value="ACYLTRANSFERASE"/>
    <property type="match status" value="1"/>
</dbReference>
<evidence type="ECO:0000256" key="1">
    <source>
        <dbReference type="ARBA" id="ARBA00004651"/>
    </source>
</evidence>
<comment type="subcellular location">
    <subcellularLocation>
        <location evidence="1">Cell membrane</location>
        <topology evidence="1">Multi-pass membrane protein</topology>
    </subcellularLocation>
</comment>